<gene>
    <name evidence="10" type="ORF">LTR84_007206</name>
</gene>
<feature type="region of interest" description="Disordered" evidence="7">
    <location>
        <begin position="756"/>
        <end position="794"/>
    </location>
</feature>
<dbReference type="InterPro" id="IPR013083">
    <property type="entry name" value="Znf_RING/FYVE/PHD"/>
</dbReference>
<evidence type="ECO:0000256" key="2">
    <source>
        <dbReference type="ARBA" id="ARBA00022723"/>
    </source>
</evidence>
<evidence type="ECO:0000256" key="4">
    <source>
        <dbReference type="ARBA" id="ARBA00022833"/>
    </source>
</evidence>
<evidence type="ECO:0000256" key="6">
    <source>
        <dbReference type="PROSITE-ProRule" id="PRU00042"/>
    </source>
</evidence>
<evidence type="ECO:0000313" key="10">
    <source>
        <dbReference type="EMBL" id="KAK5046852.1"/>
    </source>
</evidence>
<dbReference type="Proteomes" id="UP001358417">
    <property type="component" value="Unassembled WGS sequence"/>
</dbReference>
<feature type="region of interest" description="Disordered" evidence="7">
    <location>
        <begin position="211"/>
        <end position="432"/>
    </location>
</feature>
<evidence type="ECO:0000256" key="3">
    <source>
        <dbReference type="ARBA" id="ARBA00022771"/>
    </source>
</evidence>
<accession>A0AAV9MYX3</accession>
<dbReference type="InterPro" id="IPR001965">
    <property type="entry name" value="Znf_PHD"/>
</dbReference>
<dbReference type="AlphaFoldDB" id="A0AAV9MYX3"/>
<feature type="compositionally biased region" description="Polar residues" evidence="7">
    <location>
        <begin position="148"/>
        <end position="157"/>
    </location>
</feature>
<dbReference type="InterPro" id="IPR019787">
    <property type="entry name" value="Znf_PHD-finger"/>
</dbReference>
<keyword evidence="11" id="KW-1185">Reference proteome</keyword>
<dbReference type="InterPro" id="IPR011011">
    <property type="entry name" value="Znf_FYVE_PHD"/>
</dbReference>
<feature type="region of interest" description="Disordered" evidence="7">
    <location>
        <begin position="1"/>
        <end position="55"/>
    </location>
</feature>
<dbReference type="RefSeq" id="XP_064702425.1">
    <property type="nucleotide sequence ID" value="XM_064850759.1"/>
</dbReference>
<sequence length="854" mass="94342">MPTLDHLLNPAPRLTTSSPSADPSTVTTTTAVTSSTTLMDMDPTHPDPSSPNFFAPELFQVDNEASITHDALAAIAQSAATALEETHDHNGDLNMTDSTHVKQEQTDTSYPPLDEEQPPVTSLKPSPKPSNPKSRPKNPPKPKKEDSQSGPKSSVHSSKNEGQHTDRRYLCYLCNKLFTRRRSVRDHISKIHNTKTWEPVRSLEIVVDPVTGEPSEPLEDIIARGPPSPPAKPSVPDQSEHTADHDHENSDPKTHDHQLTDQQVPSPAKTHQPDDKYHPSALPKSPPPAPTVSTLKKEPSIAGSRASSTEPFASPAPVAGKKRPAPIDSSKPSPAPFNKKGLAKAKPSPSSHKRTKLTESEPSPSYARSIARSPSVTPSTQLKTLPSSKLRNQKSASSPKLSGTPTSSRAASVASRSRSRSASVAGTSGSSNDDGEIFCICRKGDNHTWMIACDGGCEEWYHGNCVNIRERDGDLIDKYICPTCMKPGLHTTWKRMCRRRDCRKPARVMQDPPSKYCSDACGRMFFVELVQRSDPTAEASKDGQQIIESTKPKKMRRKLAKTELRHNVPKSIIPLSNGDIADVLNDESRLATPAYSEDEKTDYETDSSLDDDELPNRAGALRAAEVKALAEKCKTIDSWRDLGKRPDTPPRDDDMVDGNTIEFDFDELETAKMTSIKAQAQQLNARNDLLGAREVLLDLIKVRSANITDEVKKSNPKGKDFCGFDPRLAWSDEEFGRWYHDRGGKDVLDAGSKARIGPPDENDFMPAKQSNGIITTHTDPDHTTEDDDEEDKKSLKKGGVCIVKNCQRHKTWAKAQLAEIRFEQDLVRRSLTRLEMQENELKQRAMVRAWEKRG</sequence>
<dbReference type="SUPFAM" id="SSF57903">
    <property type="entry name" value="FYVE/PHD zinc finger"/>
    <property type="match status" value="1"/>
</dbReference>
<dbReference type="GO" id="GO:0008270">
    <property type="term" value="F:zinc ion binding"/>
    <property type="evidence" value="ECO:0007669"/>
    <property type="project" value="UniProtKB-KW"/>
</dbReference>
<comment type="caution">
    <text evidence="10">The sequence shown here is derived from an EMBL/GenBank/DDBJ whole genome shotgun (WGS) entry which is preliminary data.</text>
</comment>
<dbReference type="GO" id="GO:0048188">
    <property type="term" value="C:Set1C/COMPASS complex"/>
    <property type="evidence" value="ECO:0007669"/>
    <property type="project" value="InterPro"/>
</dbReference>
<comment type="subcellular location">
    <subcellularLocation>
        <location evidence="1">Nucleus</location>
    </subcellularLocation>
</comment>
<reference evidence="10 11" key="1">
    <citation type="submission" date="2023-08" db="EMBL/GenBank/DDBJ databases">
        <title>Black Yeasts Isolated from many extreme environments.</title>
        <authorList>
            <person name="Coleine C."/>
            <person name="Stajich J.E."/>
            <person name="Selbmann L."/>
        </authorList>
    </citation>
    <scope>NUCLEOTIDE SEQUENCE [LARGE SCALE GENOMIC DNA]</scope>
    <source>
        <strain evidence="10 11">CCFEE 5792</strain>
    </source>
</reference>
<protein>
    <recommendedName>
        <fullName evidence="12">PHD-type domain-containing protein</fullName>
    </recommendedName>
</protein>
<feature type="compositionally biased region" description="Polar residues" evidence="7">
    <location>
        <begin position="372"/>
        <end position="405"/>
    </location>
</feature>
<keyword evidence="4" id="KW-0862">Zinc</keyword>
<evidence type="ECO:0000256" key="1">
    <source>
        <dbReference type="ARBA" id="ARBA00004123"/>
    </source>
</evidence>
<evidence type="ECO:0000256" key="7">
    <source>
        <dbReference type="SAM" id="MobiDB-lite"/>
    </source>
</evidence>
<proteinExistence type="predicted"/>
<feature type="region of interest" description="Disordered" evidence="7">
    <location>
        <begin position="101"/>
        <end position="163"/>
    </location>
</feature>
<dbReference type="Pfam" id="PF00628">
    <property type="entry name" value="PHD"/>
    <property type="match status" value="1"/>
</dbReference>
<dbReference type="PROSITE" id="PS50016">
    <property type="entry name" value="ZF_PHD_2"/>
    <property type="match status" value="1"/>
</dbReference>
<feature type="domain" description="PHD-type" evidence="8">
    <location>
        <begin position="436"/>
        <end position="487"/>
    </location>
</feature>
<evidence type="ECO:0008006" key="12">
    <source>
        <dbReference type="Google" id="ProtNLM"/>
    </source>
</evidence>
<dbReference type="GO" id="GO:0045893">
    <property type="term" value="P:positive regulation of DNA-templated transcription"/>
    <property type="evidence" value="ECO:0007669"/>
    <property type="project" value="TreeGrafter"/>
</dbReference>
<dbReference type="Gene3D" id="3.30.40.10">
    <property type="entry name" value="Zinc/RING finger domain, C3HC4 (zinc finger)"/>
    <property type="match status" value="1"/>
</dbReference>
<feature type="region of interest" description="Disordered" evidence="7">
    <location>
        <begin position="591"/>
        <end position="614"/>
    </location>
</feature>
<dbReference type="PROSITE" id="PS00028">
    <property type="entry name" value="ZINC_FINGER_C2H2_1"/>
    <property type="match status" value="1"/>
</dbReference>
<dbReference type="PROSITE" id="PS50157">
    <property type="entry name" value="ZINC_FINGER_C2H2_2"/>
    <property type="match status" value="1"/>
</dbReference>
<organism evidence="10 11">
    <name type="scientific">Exophiala bonariae</name>
    <dbReference type="NCBI Taxonomy" id="1690606"/>
    <lineage>
        <taxon>Eukaryota</taxon>
        <taxon>Fungi</taxon>
        <taxon>Dikarya</taxon>
        <taxon>Ascomycota</taxon>
        <taxon>Pezizomycotina</taxon>
        <taxon>Eurotiomycetes</taxon>
        <taxon>Chaetothyriomycetidae</taxon>
        <taxon>Chaetothyriales</taxon>
        <taxon>Herpotrichiellaceae</taxon>
        <taxon>Exophiala</taxon>
    </lineage>
</organism>
<dbReference type="PANTHER" id="PTHR46174:SF1">
    <property type="entry name" value="CXXC-TYPE ZINC FINGER PROTEIN 1"/>
    <property type="match status" value="1"/>
</dbReference>
<feature type="compositionally biased region" description="Basic and acidic residues" evidence="7">
    <location>
        <begin position="238"/>
        <end position="259"/>
    </location>
</feature>
<evidence type="ECO:0000256" key="5">
    <source>
        <dbReference type="ARBA" id="ARBA00023242"/>
    </source>
</evidence>
<dbReference type="InterPro" id="IPR013087">
    <property type="entry name" value="Znf_C2H2_type"/>
</dbReference>
<feature type="compositionally biased region" description="Low complexity" evidence="7">
    <location>
        <begin position="15"/>
        <end position="37"/>
    </location>
</feature>
<feature type="compositionally biased region" description="Low complexity" evidence="7">
    <location>
        <begin position="406"/>
        <end position="431"/>
    </location>
</feature>
<dbReference type="EMBL" id="JAVRRD010000028">
    <property type="protein sequence ID" value="KAK5046852.1"/>
    <property type="molecule type" value="Genomic_DNA"/>
</dbReference>
<dbReference type="Gene3D" id="3.30.160.60">
    <property type="entry name" value="Classic Zinc Finger"/>
    <property type="match status" value="1"/>
</dbReference>
<dbReference type="SMART" id="SM00249">
    <property type="entry name" value="PHD"/>
    <property type="match status" value="1"/>
</dbReference>
<evidence type="ECO:0000313" key="11">
    <source>
        <dbReference type="Proteomes" id="UP001358417"/>
    </source>
</evidence>
<dbReference type="InterPro" id="IPR019786">
    <property type="entry name" value="Zinc_finger_PHD-type_CS"/>
</dbReference>
<evidence type="ECO:0000259" key="9">
    <source>
        <dbReference type="PROSITE" id="PS50157"/>
    </source>
</evidence>
<keyword evidence="2" id="KW-0479">Metal-binding</keyword>
<feature type="domain" description="C2H2-type" evidence="9">
    <location>
        <begin position="169"/>
        <end position="197"/>
    </location>
</feature>
<dbReference type="PANTHER" id="PTHR46174">
    <property type="entry name" value="CXXC-TYPE ZINC FINGER PROTEIN 1"/>
    <property type="match status" value="1"/>
</dbReference>
<dbReference type="GeneID" id="89975372"/>
<feature type="compositionally biased region" description="Acidic residues" evidence="7">
    <location>
        <begin position="599"/>
        <end position="613"/>
    </location>
</feature>
<dbReference type="PROSITE" id="PS01359">
    <property type="entry name" value="ZF_PHD_1"/>
    <property type="match status" value="1"/>
</dbReference>
<dbReference type="InterPro" id="IPR037869">
    <property type="entry name" value="Spp1/CFP1"/>
</dbReference>
<name>A0AAV9MYX3_9EURO</name>
<keyword evidence="5" id="KW-0539">Nucleus</keyword>
<keyword evidence="3 6" id="KW-0863">Zinc-finger</keyword>
<evidence type="ECO:0000259" key="8">
    <source>
        <dbReference type="PROSITE" id="PS50016"/>
    </source>
</evidence>